<feature type="region of interest" description="Disordered" evidence="1">
    <location>
        <begin position="1"/>
        <end position="96"/>
    </location>
</feature>
<proteinExistence type="predicted"/>
<dbReference type="Proteomes" id="UP000770661">
    <property type="component" value="Unassembled WGS sequence"/>
</dbReference>
<name>A0A8J4YH81_CHIOP</name>
<protein>
    <submittedName>
        <fullName evidence="2">Uncharacterized protein</fullName>
    </submittedName>
</protein>
<dbReference type="AlphaFoldDB" id="A0A8J4YH81"/>
<organism evidence="2 3">
    <name type="scientific">Chionoecetes opilio</name>
    <name type="common">Atlantic snow crab</name>
    <name type="synonym">Cancer opilio</name>
    <dbReference type="NCBI Taxonomy" id="41210"/>
    <lineage>
        <taxon>Eukaryota</taxon>
        <taxon>Metazoa</taxon>
        <taxon>Ecdysozoa</taxon>
        <taxon>Arthropoda</taxon>
        <taxon>Crustacea</taxon>
        <taxon>Multicrustacea</taxon>
        <taxon>Malacostraca</taxon>
        <taxon>Eumalacostraca</taxon>
        <taxon>Eucarida</taxon>
        <taxon>Decapoda</taxon>
        <taxon>Pleocyemata</taxon>
        <taxon>Brachyura</taxon>
        <taxon>Eubrachyura</taxon>
        <taxon>Majoidea</taxon>
        <taxon>Majidae</taxon>
        <taxon>Chionoecetes</taxon>
    </lineage>
</organism>
<evidence type="ECO:0000313" key="2">
    <source>
        <dbReference type="EMBL" id="KAG0727227.1"/>
    </source>
</evidence>
<comment type="caution">
    <text evidence="2">The sequence shown here is derived from an EMBL/GenBank/DDBJ whole genome shotgun (WGS) entry which is preliminary data.</text>
</comment>
<feature type="compositionally biased region" description="Polar residues" evidence="1">
    <location>
        <begin position="38"/>
        <end position="49"/>
    </location>
</feature>
<feature type="compositionally biased region" description="Low complexity" evidence="1">
    <location>
        <begin position="54"/>
        <end position="63"/>
    </location>
</feature>
<dbReference type="EMBL" id="JACEEZ010003612">
    <property type="protein sequence ID" value="KAG0727227.1"/>
    <property type="molecule type" value="Genomic_DNA"/>
</dbReference>
<keyword evidence="3" id="KW-1185">Reference proteome</keyword>
<reference evidence="2" key="1">
    <citation type="submission" date="2020-07" db="EMBL/GenBank/DDBJ databases">
        <title>The High-quality genome of the commercially important snow crab, Chionoecetes opilio.</title>
        <authorList>
            <person name="Jeong J.-H."/>
            <person name="Ryu S."/>
        </authorList>
    </citation>
    <scope>NUCLEOTIDE SEQUENCE</scope>
    <source>
        <strain evidence="2">MADBK_172401_WGS</strain>
        <tissue evidence="2">Digestive gland</tissue>
    </source>
</reference>
<sequence length="96" mass="10029">MPGPLPGFRGDMDVDQDFPALVQQARPGPPRPGKSPESPRSTQEQQQHPKSMHAAPGPAAAAPRIHCSCPQDPPQLAPGAAASPGHQTRFFPAPGL</sequence>
<evidence type="ECO:0000313" key="3">
    <source>
        <dbReference type="Proteomes" id="UP000770661"/>
    </source>
</evidence>
<accession>A0A8J4YH81</accession>
<gene>
    <name evidence="2" type="ORF">GWK47_035093</name>
</gene>
<evidence type="ECO:0000256" key="1">
    <source>
        <dbReference type="SAM" id="MobiDB-lite"/>
    </source>
</evidence>